<evidence type="ECO:0000313" key="1">
    <source>
        <dbReference type="EMBL" id="RUM24633.1"/>
    </source>
</evidence>
<reference evidence="2" key="1">
    <citation type="submission" date="2018-11" db="EMBL/GenBank/DDBJ databases">
        <title>Rhizobium chutanense sp. nov., isolated from root nodules of Phaseolus vulgaris in China.</title>
        <authorList>
            <person name="Huo Y."/>
        </authorList>
    </citation>
    <scope>NUCLEOTIDE SEQUENCE [LARGE SCALE GENOMIC DNA]</scope>
    <source>
        <strain evidence="2">CCBAU 65647</strain>
    </source>
</reference>
<comment type="caution">
    <text evidence="1">The sequence shown here is derived from an EMBL/GenBank/DDBJ whole genome shotgun (WGS) entry which is preliminary data.</text>
</comment>
<accession>A0A3S0QPS8</accession>
<dbReference type="Proteomes" id="UP000278823">
    <property type="component" value="Unassembled WGS sequence"/>
</dbReference>
<protein>
    <submittedName>
        <fullName evidence="1">Uncharacterized protein</fullName>
    </submittedName>
</protein>
<dbReference type="AlphaFoldDB" id="A0A3S0QPS8"/>
<dbReference type="OrthoDB" id="8368733at2"/>
<keyword evidence="2" id="KW-1185">Reference proteome</keyword>
<sequence>MPSGLRFAMVYREFQSFLSTTCSIELLPALAKDDSRGLRCSNAEIDAFETALSAASLGTITKERRQSGTALLIEGPNTWMTVVLADINGGTADVSAQQRLLNPWVETSVLKSP</sequence>
<evidence type="ECO:0000313" key="2">
    <source>
        <dbReference type="Proteomes" id="UP000278823"/>
    </source>
</evidence>
<organism evidence="1 2">
    <name type="scientific">Rhizobium vallis</name>
    <dbReference type="NCBI Taxonomy" id="634290"/>
    <lineage>
        <taxon>Bacteria</taxon>
        <taxon>Pseudomonadati</taxon>
        <taxon>Pseudomonadota</taxon>
        <taxon>Alphaproteobacteria</taxon>
        <taxon>Hyphomicrobiales</taxon>
        <taxon>Rhizobiaceae</taxon>
        <taxon>Rhizobium/Agrobacterium group</taxon>
        <taxon>Rhizobium</taxon>
    </lineage>
</organism>
<name>A0A3S0QPS8_9HYPH</name>
<gene>
    <name evidence="1" type="ORF">EFQ99_17365</name>
</gene>
<dbReference type="EMBL" id="RJTH01000005">
    <property type="protein sequence ID" value="RUM24633.1"/>
    <property type="molecule type" value="Genomic_DNA"/>
</dbReference>
<proteinExistence type="predicted"/>